<proteinExistence type="predicted"/>
<feature type="region of interest" description="Disordered" evidence="2">
    <location>
        <begin position="686"/>
        <end position="708"/>
    </location>
</feature>
<feature type="compositionally biased region" description="Polar residues" evidence="2">
    <location>
        <begin position="67"/>
        <end position="76"/>
    </location>
</feature>
<organism evidence="3 4">
    <name type="scientific">Anaeramoeba flamelloides</name>
    <dbReference type="NCBI Taxonomy" id="1746091"/>
    <lineage>
        <taxon>Eukaryota</taxon>
        <taxon>Metamonada</taxon>
        <taxon>Anaeramoebidae</taxon>
        <taxon>Anaeramoeba</taxon>
    </lineage>
</organism>
<keyword evidence="1" id="KW-0175">Coiled coil</keyword>
<protein>
    <submittedName>
        <fullName evidence="3">Polyhomeotic distal isoform a-related</fullName>
    </submittedName>
</protein>
<dbReference type="EMBL" id="JANTQA010000030">
    <property type="protein sequence ID" value="KAJ3440733.1"/>
    <property type="molecule type" value="Genomic_DNA"/>
</dbReference>
<evidence type="ECO:0000313" key="3">
    <source>
        <dbReference type="EMBL" id="KAJ3440733.1"/>
    </source>
</evidence>
<feature type="region of interest" description="Disordered" evidence="2">
    <location>
        <begin position="65"/>
        <end position="84"/>
    </location>
</feature>
<feature type="region of interest" description="Disordered" evidence="2">
    <location>
        <begin position="268"/>
        <end position="379"/>
    </location>
</feature>
<feature type="coiled-coil region" evidence="1">
    <location>
        <begin position="629"/>
        <end position="668"/>
    </location>
</feature>
<gene>
    <name evidence="3" type="ORF">M0812_14404</name>
</gene>
<accession>A0AAV7ZK72</accession>
<feature type="compositionally biased region" description="Low complexity" evidence="2">
    <location>
        <begin position="324"/>
        <end position="372"/>
    </location>
</feature>
<sequence length="784" mass="92948">MFEKSLKTKNQKQLHKYLIQISIILEQIGVLVKPILPYSLIKCPTLETFECFLNPNWKRTFEIINGRSPSTDQNNNKRTKPQTREEKTIGMLTFRSVHQLVLGPKTRDQISKNTKFAKQRICVVLSIFKGIGLVKENSNKKRSLFLNVSQIDVIPNTLEQNKKVIELRRRRRNLRNKGIILLNQLQSRLNENNANFDDLKKFEEKKKLLLKSILSKTEKYETKIETNNNPTVEFLKNIQKPTNGTIEIIQKILHNKNQSKVDLKKKIKTRSKKSHIKYKLRYPNKYKLKSRSQSQSQKLPPKPQQVQNQTQGHAETRKQIFHHQQQQKQQQQWQPPQQKQSPIQKNPKTPFQTNFQNQTNSQFQQKFQSNQQLKEQKYKPLSQDNTSLQYNSEMYPRQQLLNTSSVSKIRPKIIENKLKMAPKVQDLEKNKTIQTNSILKKATERSKGKEKEKGREKEKEIKKESEGSRGDGMDIYTMKLKPNLPSINRIRKSTPIFAQGSQNIDEKNRITPTTLPSFQNYPQFDFANFLYSVSPISRSPTTTLFEDDVNRASPWTYDQFLNSERTRKSSETEEFRKSVKSESPYSMNFYGQSPYLPTLRFSPYFFQQDSSNTFQQSVSPLRLFNPELFDKVQKEISETQKIIQQQIQQQLQQQQQQQQQILQQQQNQHPQQQIQLNPFFFLKNPQTQQEHKQKHNHTHTQMQQQIQQQQKQQQQQQLYFQQYKQHPQFQSQEKTVILEKNRATKQNKDPNEVDKIMKPYEIENNQESRVQPKFIPKISEDWFK</sequence>
<reference evidence="3" key="1">
    <citation type="submission" date="2022-08" db="EMBL/GenBank/DDBJ databases">
        <title>Novel sulphate-reducing endosymbionts in the free-living metamonad Anaeramoeba.</title>
        <authorList>
            <person name="Jerlstrom-Hultqvist J."/>
            <person name="Cepicka I."/>
            <person name="Gallot-Lavallee L."/>
            <person name="Salas-Leiva D."/>
            <person name="Curtis B.A."/>
            <person name="Zahonova K."/>
            <person name="Pipaliya S."/>
            <person name="Dacks J."/>
            <person name="Roger A.J."/>
        </authorList>
    </citation>
    <scope>NUCLEOTIDE SEQUENCE</scope>
    <source>
        <strain evidence="3">Busselton2</strain>
    </source>
</reference>
<evidence type="ECO:0000256" key="2">
    <source>
        <dbReference type="SAM" id="MobiDB-lite"/>
    </source>
</evidence>
<feature type="compositionally biased region" description="Basic and acidic residues" evidence="2">
    <location>
        <begin position="441"/>
        <end position="472"/>
    </location>
</feature>
<dbReference type="Proteomes" id="UP001146793">
    <property type="component" value="Unassembled WGS sequence"/>
</dbReference>
<dbReference type="AlphaFoldDB" id="A0AAV7ZK72"/>
<comment type="caution">
    <text evidence="3">The sequence shown here is derived from an EMBL/GenBank/DDBJ whole genome shotgun (WGS) entry which is preliminary data.</text>
</comment>
<feature type="compositionally biased region" description="Low complexity" evidence="2">
    <location>
        <begin position="291"/>
        <end position="309"/>
    </location>
</feature>
<name>A0AAV7ZK72_9EUKA</name>
<evidence type="ECO:0000256" key="1">
    <source>
        <dbReference type="SAM" id="Coils"/>
    </source>
</evidence>
<feature type="compositionally biased region" description="Low complexity" evidence="2">
    <location>
        <begin position="699"/>
        <end position="708"/>
    </location>
</feature>
<evidence type="ECO:0000313" key="4">
    <source>
        <dbReference type="Proteomes" id="UP001146793"/>
    </source>
</evidence>
<feature type="compositionally biased region" description="Basic residues" evidence="2">
    <location>
        <begin position="268"/>
        <end position="290"/>
    </location>
</feature>
<feature type="region of interest" description="Disordered" evidence="2">
    <location>
        <begin position="429"/>
        <end position="476"/>
    </location>
</feature>